<proteinExistence type="predicted"/>
<organism evidence="1 2">
    <name type="scientific">Archangium violaceum Cb vi76</name>
    <dbReference type="NCBI Taxonomy" id="1406225"/>
    <lineage>
        <taxon>Bacteria</taxon>
        <taxon>Pseudomonadati</taxon>
        <taxon>Myxococcota</taxon>
        <taxon>Myxococcia</taxon>
        <taxon>Myxococcales</taxon>
        <taxon>Cystobacterineae</taxon>
        <taxon>Archangiaceae</taxon>
        <taxon>Archangium</taxon>
    </lineage>
</organism>
<comment type="caution">
    <text evidence="1">The sequence shown here is derived from an EMBL/GenBank/DDBJ whole genome shotgun (WGS) entry which is preliminary data.</text>
</comment>
<dbReference type="EMBL" id="JPMI01000130">
    <property type="protein sequence ID" value="KFA91744.1"/>
    <property type="molecule type" value="Genomic_DNA"/>
</dbReference>
<dbReference type="RefSeq" id="WP_043397501.1">
    <property type="nucleotide sequence ID" value="NZ_JPMI01000130.1"/>
</dbReference>
<name>A0A084STF9_9BACT</name>
<accession>A0A084STF9</accession>
<reference evidence="1 2" key="1">
    <citation type="submission" date="2014-07" db="EMBL/GenBank/DDBJ databases">
        <title>Draft Genome Sequence of Gephyronic Acid Producer, Cystobacter violaceus Strain Cb vi76.</title>
        <authorList>
            <person name="Stevens D.C."/>
            <person name="Young J."/>
            <person name="Carmichael R."/>
            <person name="Tan J."/>
            <person name="Taylor R.E."/>
        </authorList>
    </citation>
    <scope>NUCLEOTIDE SEQUENCE [LARGE SCALE GENOMIC DNA]</scope>
    <source>
        <strain evidence="1 2">Cb vi76</strain>
    </source>
</reference>
<protein>
    <submittedName>
        <fullName evidence="1">Uncharacterized protein</fullName>
    </submittedName>
</protein>
<evidence type="ECO:0000313" key="1">
    <source>
        <dbReference type="EMBL" id="KFA91744.1"/>
    </source>
</evidence>
<dbReference type="AlphaFoldDB" id="A0A084STF9"/>
<dbReference type="Proteomes" id="UP000028547">
    <property type="component" value="Unassembled WGS sequence"/>
</dbReference>
<sequence>MRIHVWNAFASNNSGSYTIVGRFPTEELAARVAAELSQVLEEHERWRGSPGSRHEEPENPSPLRVLTQTYSLTQSEADLADQGELRVWSTGHQVFLHDPWTLTLQDSYEEYLRVRGGKVETRIRHAHGCIVSLFELHGTLPKKTKAETVSAVVEELYADDGPLVTLAPFDVQPAWREGSRPGEPVLTLGAVFQDLDLAPGYTAVEGIARRHGLRVSVRVSEDQSPGDPLAWLRPSHPPLERKLFDVWILEAGFSSKEVARRLTELRRGGYIDGPTVLKWIPDAVLKRLTRARAEQAVKFLREGGANAEPRPAG</sequence>
<evidence type="ECO:0000313" key="2">
    <source>
        <dbReference type="Proteomes" id="UP000028547"/>
    </source>
</evidence>
<gene>
    <name evidence="1" type="ORF">Q664_19875</name>
</gene>